<accession>A0A1E5US94</accession>
<dbReference type="Proteomes" id="UP000095767">
    <property type="component" value="Unassembled WGS sequence"/>
</dbReference>
<sequence length="361" mass="39399">MPPPELINDALIVIFLRLAPDEPAHLIRASLVCRPWRRILTDQAFLRRYRAFHGAPPLLGFLDNLAARSGGTVPRFFPTVAAPSPFPRRTFADSASNWETLDCRHGRVLLGLFAAATASLVVWDPITGAHHPLPDPGVPRGYYSAAVLCAAARRCDHLDCCHGGGPFRVVLAGLVYSADGDVWTHLYSSEAAAWVASARIGPSPHVMRKPSAVVGDDDVYFQLMLDDMILRYDTGRNRLSRFHPPAAHANEGGIVLMPMDDDGELGLAGVRGSRLCLWSTSVTPEGISGWVQRKAIELMTRIPFLPYSEARVVGCAEGLGVVFVETEVGVFTVDLKSGQERKVSEPGNHFAVFPFTSFYTP</sequence>
<dbReference type="AlphaFoldDB" id="A0A1E5US94"/>
<dbReference type="EMBL" id="LWDX02065586">
    <property type="protein sequence ID" value="OEL15762.1"/>
    <property type="molecule type" value="Genomic_DNA"/>
</dbReference>
<dbReference type="Pfam" id="PF00646">
    <property type="entry name" value="F-box"/>
    <property type="match status" value="1"/>
</dbReference>
<dbReference type="InterPro" id="IPR001810">
    <property type="entry name" value="F-box_dom"/>
</dbReference>
<dbReference type="PANTHER" id="PTHR32133:SF314">
    <property type="entry name" value="F-BOX DOMAIN-CONTAINING PROTEIN"/>
    <property type="match status" value="1"/>
</dbReference>
<evidence type="ECO:0000313" key="3">
    <source>
        <dbReference type="EMBL" id="OEL15762.1"/>
    </source>
</evidence>
<proteinExistence type="predicted"/>
<dbReference type="SUPFAM" id="SSF81383">
    <property type="entry name" value="F-box domain"/>
    <property type="match status" value="1"/>
</dbReference>
<dbReference type="Gene3D" id="1.20.1280.50">
    <property type="match status" value="1"/>
</dbReference>
<gene>
    <name evidence="3" type="ORF">BAE44_0023218</name>
</gene>
<feature type="non-terminal residue" evidence="3">
    <location>
        <position position="361"/>
    </location>
</feature>
<evidence type="ECO:0000313" key="4">
    <source>
        <dbReference type="Proteomes" id="UP000095767"/>
    </source>
</evidence>
<keyword evidence="4" id="KW-1185">Reference proteome</keyword>
<organism evidence="3 4">
    <name type="scientific">Dichanthelium oligosanthes</name>
    <dbReference type="NCBI Taxonomy" id="888268"/>
    <lineage>
        <taxon>Eukaryota</taxon>
        <taxon>Viridiplantae</taxon>
        <taxon>Streptophyta</taxon>
        <taxon>Embryophyta</taxon>
        <taxon>Tracheophyta</taxon>
        <taxon>Spermatophyta</taxon>
        <taxon>Magnoliopsida</taxon>
        <taxon>Liliopsida</taxon>
        <taxon>Poales</taxon>
        <taxon>Poaceae</taxon>
        <taxon>PACMAD clade</taxon>
        <taxon>Panicoideae</taxon>
        <taxon>Panicodae</taxon>
        <taxon>Paniceae</taxon>
        <taxon>Dichantheliinae</taxon>
        <taxon>Dichanthelium</taxon>
    </lineage>
</organism>
<reference evidence="3 4" key="1">
    <citation type="submission" date="2016-09" db="EMBL/GenBank/DDBJ databases">
        <title>The draft genome of Dichanthelium oligosanthes: A C3 panicoid grass species.</title>
        <authorList>
            <person name="Studer A.J."/>
            <person name="Schnable J.C."/>
            <person name="Brutnell T.P."/>
        </authorList>
    </citation>
    <scope>NUCLEOTIDE SEQUENCE [LARGE SCALE GENOMIC DNA]</scope>
    <source>
        <strain evidence="4">cv. Kellogg 1175</strain>
        <tissue evidence="3">Leaf</tissue>
    </source>
</reference>
<feature type="domain" description="F-box" evidence="1">
    <location>
        <begin position="8"/>
        <end position="47"/>
    </location>
</feature>
<feature type="domain" description="F-box protein AT5G49610-like beta-propeller" evidence="2">
    <location>
        <begin position="101"/>
        <end position="361"/>
    </location>
</feature>
<dbReference type="InterPro" id="IPR011043">
    <property type="entry name" value="Gal_Oxase/kelch_b-propeller"/>
</dbReference>
<comment type="caution">
    <text evidence="3">The sequence shown here is derived from an EMBL/GenBank/DDBJ whole genome shotgun (WGS) entry which is preliminary data.</text>
</comment>
<evidence type="ECO:0000259" key="1">
    <source>
        <dbReference type="Pfam" id="PF00646"/>
    </source>
</evidence>
<evidence type="ECO:0000259" key="2">
    <source>
        <dbReference type="Pfam" id="PF23635"/>
    </source>
</evidence>
<dbReference type="PANTHER" id="PTHR32133">
    <property type="entry name" value="OS07G0120400 PROTEIN"/>
    <property type="match status" value="1"/>
</dbReference>
<dbReference type="InterPro" id="IPR036047">
    <property type="entry name" value="F-box-like_dom_sf"/>
</dbReference>
<dbReference type="OrthoDB" id="693671at2759"/>
<evidence type="ECO:0008006" key="5">
    <source>
        <dbReference type="Google" id="ProtNLM"/>
    </source>
</evidence>
<dbReference type="InterPro" id="IPR056594">
    <property type="entry name" value="AT5G49610-like_b-prop"/>
</dbReference>
<dbReference type="SUPFAM" id="SSF50965">
    <property type="entry name" value="Galactose oxidase, central domain"/>
    <property type="match status" value="1"/>
</dbReference>
<name>A0A1E5US94_9POAL</name>
<dbReference type="Pfam" id="PF23635">
    <property type="entry name" value="Beta-prop_AT5G49610-like"/>
    <property type="match status" value="1"/>
</dbReference>
<protein>
    <recommendedName>
        <fullName evidence="5">F-box domain-containing protein</fullName>
    </recommendedName>
</protein>